<dbReference type="InterPro" id="IPR001155">
    <property type="entry name" value="OxRdtase_FMN_N"/>
</dbReference>
<evidence type="ECO:0000256" key="3">
    <source>
        <dbReference type="ARBA" id="ARBA00022643"/>
    </source>
</evidence>
<evidence type="ECO:0000256" key="5">
    <source>
        <dbReference type="ARBA" id="ARBA00023002"/>
    </source>
</evidence>
<keyword evidence="4" id="KW-0521">NADP</keyword>
<dbReference type="Proteomes" id="UP001150569">
    <property type="component" value="Unassembled WGS sequence"/>
</dbReference>
<protein>
    <recommendedName>
        <fullName evidence="7">NADH:flavin oxidoreductase/NADH oxidase N-terminal domain-containing protein</fullName>
    </recommendedName>
</protein>
<keyword evidence="2" id="KW-0285">Flavoprotein</keyword>
<feature type="region of interest" description="Disordered" evidence="6">
    <location>
        <begin position="1"/>
        <end position="39"/>
    </location>
</feature>
<dbReference type="SUPFAM" id="SSF51395">
    <property type="entry name" value="FMN-linked oxidoreductases"/>
    <property type="match status" value="1"/>
</dbReference>
<dbReference type="AlphaFoldDB" id="A0A9W8A561"/>
<dbReference type="CDD" id="cd02932">
    <property type="entry name" value="OYE_YqiM_FMN"/>
    <property type="match status" value="1"/>
</dbReference>
<comment type="caution">
    <text evidence="8">The sequence shown here is derived from an EMBL/GenBank/DDBJ whole genome shotgun (WGS) entry which is preliminary data.</text>
</comment>
<organism evidence="8 9">
    <name type="scientific">Tieghemiomyces parasiticus</name>
    <dbReference type="NCBI Taxonomy" id="78921"/>
    <lineage>
        <taxon>Eukaryota</taxon>
        <taxon>Fungi</taxon>
        <taxon>Fungi incertae sedis</taxon>
        <taxon>Zoopagomycota</taxon>
        <taxon>Kickxellomycotina</taxon>
        <taxon>Dimargaritomycetes</taxon>
        <taxon>Dimargaritales</taxon>
        <taxon>Dimargaritaceae</taxon>
        <taxon>Tieghemiomyces</taxon>
    </lineage>
</organism>
<dbReference type="GO" id="GO:0050661">
    <property type="term" value="F:NADP binding"/>
    <property type="evidence" value="ECO:0007669"/>
    <property type="project" value="InterPro"/>
</dbReference>
<dbReference type="Pfam" id="PF00724">
    <property type="entry name" value="Oxidored_FMN"/>
    <property type="match status" value="1"/>
</dbReference>
<dbReference type="PANTHER" id="PTHR43303">
    <property type="entry name" value="NADPH DEHYDROGENASE C23G7.10C-RELATED"/>
    <property type="match status" value="1"/>
</dbReference>
<keyword evidence="5" id="KW-0560">Oxidoreductase</keyword>
<name>A0A9W8A561_9FUNG</name>
<evidence type="ECO:0000256" key="6">
    <source>
        <dbReference type="SAM" id="MobiDB-lite"/>
    </source>
</evidence>
<comment type="cofactor">
    <cofactor evidence="1">
        <name>FMN</name>
        <dbReference type="ChEBI" id="CHEBI:58210"/>
    </cofactor>
</comment>
<feature type="domain" description="NADH:flavin oxidoreductase/NADH oxidase N-terminal" evidence="7">
    <location>
        <begin position="60"/>
        <end position="401"/>
    </location>
</feature>
<evidence type="ECO:0000313" key="8">
    <source>
        <dbReference type="EMBL" id="KAJ1923207.1"/>
    </source>
</evidence>
<dbReference type="GO" id="GO:0003959">
    <property type="term" value="F:NADPH dehydrogenase activity"/>
    <property type="evidence" value="ECO:0007669"/>
    <property type="project" value="InterPro"/>
</dbReference>
<reference evidence="8" key="1">
    <citation type="submission" date="2022-07" db="EMBL/GenBank/DDBJ databases">
        <title>Phylogenomic reconstructions and comparative analyses of Kickxellomycotina fungi.</title>
        <authorList>
            <person name="Reynolds N.K."/>
            <person name="Stajich J.E."/>
            <person name="Barry K."/>
            <person name="Grigoriev I.V."/>
            <person name="Crous P."/>
            <person name="Smith M.E."/>
        </authorList>
    </citation>
    <scope>NUCLEOTIDE SEQUENCE</scope>
    <source>
        <strain evidence="8">RSA 861</strain>
    </source>
</reference>
<accession>A0A9W8A561</accession>
<evidence type="ECO:0000313" key="9">
    <source>
        <dbReference type="Proteomes" id="UP001150569"/>
    </source>
</evidence>
<sequence>MNHCQDSPLVTPTAGSAGRPVDSSDFVVPQSPSAGSAMPADESYVINDYALPGKNENPPKLFTPITFRNLTLRNRIMVSPMCQYSAKDGYPTDWHFVHLGSFASRGVGLIMMEATGVLPNGRITPGCLGLWKDDHIPHFERIVKFAHSQGTPIGIQLSHAGRKASTHTPFAPHVSSHVAGGDVAGWPDNVWGTSDESYDPQNYPIPHAMTLAQIQDLKDAYVAAAQRAIRAGFDVIEIHAAHGYLLSTFLSPLSNHRTDQYGGSFENRIRLVLETVQAVRKVWTEEKPLFVRVSATDWVEGEGWDGKQTIELARHLQALGVDLLDMSTGGVSPRQKIRPQPLYQLAFSAQVKKALPDFRTGAVGIITKGAEAEEILQKNEADLIVVGRAALRNPNWALDAATELGVYVKWPEQYERSRPKRHYH</sequence>
<evidence type="ECO:0000259" key="7">
    <source>
        <dbReference type="Pfam" id="PF00724"/>
    </source>
</evidence>
<keyword evidence="3" id="KW-0288">FMN</keyword>
<dbReference type="OrthoDB" id="72788at2759"/>
<gene>
    <name evidence="8" type="ORF">IWQ60_006015</name>
</gene>
<keyword evidence="9" id="KW-1185">Reference proteome</keyword>
<proteinExistence type="predicted"/>
<feature type="compositionally biased region" description="Polar residues" evidence="6">
    <location>
        <begin position="1"/>
        <end position="14"/>
    </location>
</feature>
<dbReference type="InterPro" id="IPR013785">
    <property type="entry name" value="Aldolase_TIM"/>
</dbReference>
<evidence type="ECO:0000256" key="4">
    <source>
        <dbReference type="ARBA" id="ARBA00022857"/>
    </source>
</evidence>
<evidence type="ECO:0000256" key="1">
    <source>
        <dbReference type="ARBA" id="ARBA00001917"/>
    </source>
</evidence>
<dbReference type="PANTHER" id="PTHR43303:SF4">
    <property type="entry name" value="NADPH DEHYDROGENASE C23G7.10C-RELATED"/>
    <property type="match status" value="1"/>
</dbReference>
<dbReference type="GO" id="GO:0010181">
    <property type="term" value="F:FMN binding"/>
    <property type="evidence" value="ECO:0007669"/>
    <property type="project" value="InterPro"/>
</dbReference>
<dbReference type="InterPro" id="IPR044152">
    <property type="entry name" value="YqjM-like"/>
</dbReference>
<evidence type="ECO:0000256" key="2">
    <source>
        <dbReference type="ARBA" id="ARBA00022630"/>
    </source>
</evidence>
<dbReference type="Gene3D" id="3.20.20.70">
    <property type="entry name" value="Aldolase class I"/>
    <property type="match status" value="1"/>
</dbReference>
<dbReference type="EMBL" id="JANBPT010000347">
    <property type="protein sequence ID" value="KAJ1923207.1"/>
    <property type="molecule type" value="Genomic_DNA"/>
</dbReference>